<organism evidence="2 3">
    <name type="scientific">Sordaria brevicollis</name>
    <dbReference type="NCBI Taxonomy" id="83679"/>
    <lineage>
        <taxon>Eukaryota</taxon>
        <taxon>Fungi</taxon>
        <taxon>Dikarya</taxon>
        <taxon>Ascomycota</taxon>
        <taxon>Pezizomycotina</taxon>
        <taxon>Sordariomycetes</taxon>
        <taxon>Sordariomycetidae</taxon>
        <taxon>Sordariales</taxon>
        <taxon>Sordariaceae</taxon>
        <taxon>Sordaria</taxon>
    </lineage>
</organism>
<evidence type="ECO:0000313" key="2">
    <source>
        <dbReference type="EMBL" id="KAK3386365.1"/>
    </source>
</evidence>
<name>A0AAE0U0Q1_SORBR</name>
<comment type="caution">
    <text evidence="2">The sequence shown here is derived from an EMBL/GenBank/DDBJ whole genome shotgun (WGS) entry which is preliminary data.</text>
</comment>
<dbReference type="Proteomes" id="UP001281003">
    <property type="component" value="Unassembled WGS sequence"/>
</dbReference>
<proteinExistence type="predicted"/>
<accession>A0AAE0U0Q1</accession>
<sequence length="243" mass="26897">MAGGQAERKREWEYFSCRVPLPKIWFSSVFETVQQYLECQRQERQYKRRKAYMLFRSSHSTRTAIKTSSSTSGNRTTSLLTSGNLANIKARNDDCTDSSTTSSTTNINTNTYTNSNINDGSFTSSAKTTINGLSATTIDGSSHTGNASTENNTTSRIGKRVRFVEDSSTSKESRVGETLEHTNAGSNRTGSNRTGSNRTGSNRTGSNTIGGTTTRRASMDSMKSMERIESIESREYKEHRLPL</sequence>
<keyword evidence="3" id="KW-1185">Reference proteome</keyword>
<feature type="compositionally biased region" description="Polar residues" evidence="1">
    <location>
        <begin position="136"/>
        <end position="156"/>
    </location>
</feature>
<evidence type="ECO:0000256" key="1">
    <source>
        <dbReference type="SAM" id="MobiDB-lite"/>
    </source>
</evidence>
<protein>
    <submittedName>
        <fullName evidence="2">Uncharacterized protein</fullName>
    </submittedName>
</protein>
<gene>
    <name evidence="2" type="ORF">B0T20DRAFT_484784</name>
</gene>
<feature type="compositionally biased region" description="Basic and acidic residues" evidence="1">
    <location>
        <begin position="162"/>
        <end position="180"/>
    </location>
</feature>
<dbReference type="EMBL" id="JAUTDP010000019">
    <property type="protein sequence ID" value="KAK3386365.1"/>
    <property type="molecule type" value="Genomic_DNA"/>
</dbReference>
<feature type="region of interest" description="Disordered" evidence="1">
    <location>
        <begin position="136"/>
        <end position="224"/>
    </location>
</feature>
<reference evidence="2" key="2">
    <citation type="submission" date="2023-07" db="EMBL/GenBank/DDBJ databases">
        <authorList>
            <consortium name="Lawrence Berkeley National Laboratory"/>
            <person name="Haridas S."/>
            <person name="Hensen N."/>
            <person name="Bonometti L."/>
            <person name="Westerberg I."/>
            <person name="Brannstrom I.O."/>
            <person name="Guillou S."/>
            <person name="Cros-Aarteil S."/>
            <person name="Calhoun S."/>
            <person name="Kuo A."/>
            <person name="Mondo S."/>
            <person name="Pangilinan J."/>
            <person name="Riley R."/>
            <person name="LaButti K."/>
            <person name="Andreopoulos B."/>
            <person name="Lipzen A."/>
            <person name="Chen C."/>
            <person name="Yanf M."/>
            <person name="Daum C."/>
            <person name="Ng V."/>
            <person name="Clum A."/>
            <person name="Steindorff A."/>
            <person name="Ohm R."/>
            <person name="Martin F."/>
            <person name="Silar P."/>
            <person name="Natvig D."/>
            <person name="Lalanne C."/>
            <person name="Gautier V."/>
            <person name="Ament-velasquez S.L."/>
            <person name="Kruys A."/>
            <person name="Hutchinson M.I."/>
            <person name="Powell A.J."/>
            <person name="Barry K."/>
            <person name="Miller A.N."/>
            <person name="Grigoriev I.V."/>
            <person name="Debuchy R."/>
            <person name="Gladieux P."/>
            <person name="Thoren M.H."/>
            <person name="Johannesson H."/>
        </authorList>
    </citation>
    <scope>NUCLEOTIDE SEQUENCE</scope>
    <source>
        <strain evidence="2">FGSC 1904</strain>
    </source>
</reference>
<feature type="compositionally biased region" description="Polar residues" evidence="1">
    <location>
        <begin position="181"/>
        <end position="216"/>
    </location>
</feature>
<reference evidence="2" key="1">
    <citation type="journal article" date="2023" name="Mol. Phylogenet. Evol.">
        <title>Genome-scale phylogeny and comparative genomics of the fungal order Sordariales.</title>
        <authorList>
            <person name="Hensen N."/>
            <person name="Bonometti L."/>
            <person name="Westerberg I."/>
            <person name="Brannstrom I.O."/>
            <person name="Guillou S."/>
            <person name="Cros-Aarteil S."/>
            <person name="Calhoun S."/>
            <person name="Haridas S."/>
            <person name="Kuo A."/>
            <person name="Mondo S."/>
            <person name="Pangilinan J."/>
            <person name="Riley R."/>
            <person name="LaButti K."/>
            <person name="Andreopoulos B."/>
            <person name="Lipzen A."/>
            <person name="Chen C."/>
            <person name="Yan M."/>
            <person name="Daum C."/>
            <person name="Ng V."/>
            <person name="Clum A."/>
            <person name="Steindorff A."/>
            <person name="Ohm R.A."/>
            <person name="Martin F."/>
            <person name="Silar P."/>
            <person name="Natvig D.O."/>
            <person name="Lalanne C."/>
            <person name="Gautier V."/>
            <person name="Ament-Velasquez S.L."/>
            <person name="Kruys A."/>
            <person name="Hutchinson M.I."/>
            <person name="Powell A.J."/>
            <person name="Barry K."/>
            <person name="Miller A.N."/>
            <person name="Grigoriev I.V."/>
            <person name="Debuchy R."/>
            <person name="Gladieux P."/>
            <person name="Hiltunen Thoren M."/>
            <person name="Johannesson H."/>
        </authorList>
    </citation>
    <scope>NUCLEOTIDE SEQUENCE</scope>
    <source>
        <strain evidence="2">FGSC 1904</strain>
    </source>
</reference>
<dbReference type="AlphaFoldDB" id="A0AAE0U0Q1"/>
<evidence type="ECO:0000313" key="3">
    <source>
        <dbReference type="Proteomes" id="UP001281003"/>
    </source>
</evidence>